<evidence type="ECO:0000313" key="4">
    <source>
        <dbReference type="EMBL" id="JAE32838.1"/>
    </source>
</evidence>
<dbReference type="PROSITE" id="PS50158">
    <property type="entry name" value="ZF_CCHC"/>
    <property type="match status" value="1"/>
</dbReference>
<dbReference type="InterPro" id="IPR001878">
    <property type="entry name" value="Znf_CCHC"/>
</dbReference>
<reference evidence="4" key="2">
    <citation type="journal article" date="2015" name="Data Brief">
        <title>Shoot transcriptome of the giant reed, Arundo donax.</title>
        <authorList>
            <person name="Barrero R.A."/>
            <person name="Guerrero F.D."/>
            <person name="Moolhuijzen P."/>
            <person name="Goolsby J.A."/>
            <person name="Tidwell J."/>
            <person name="Bellgard S.E."/>
            <person name="Bellgard M.I."/>
        </authorList>
    </citation>
    <scope>NUCLEOTIDE SEQUENCE</scope>
    <source>
        <tissue evidence="4">Shoot tissue taken approximately 20 cm above the soil surface</tissue>
    </source>
</reference>
<accession>A0A0A9HIV3</accession>
<protein>
    <recommendedName>
        <fullName evidence="3">CCHC-type domain-containing protein</fullName>
    </recommendedName>
</protein>
<keyword evidence="1" id="KW-0479">Metal-binding</keyword>
<dbReference type="AlphaFoldDB" id="A0A0A9HIV3"/>
<feature type="compositionally biased region" description="Low complexity" evidence="2">
    <location>
        <begin position="79"/>
        <end position="89"/>
    </location>
</feature>
<feature type="compositionally biased region" description="Basic residues" evidence="2">
    <location>
        <begin position="66"/>
        <end position="78"/>
    </location>
</feature>
<dbReference type="InterPro" id="IPR036875">
    <property type="entry name" value="Znf_CCHC_sf"/>
</dbReference>
<organism evidence="4">
    <name type="scientific">Arundo donax</name>
    <name type="common">Giant reed</name>
    <name type="synonym">Donax arundinaceus</name>
    <dbReference type="NCBI Taxonomy" id="35708"/>
    <lineage>
        <taxon>Eukaryota</taxon>
        <taxon>Viridiplantae</taxon>
        <taxon>Streptophyta</taxon>
        <taxon>Embryophyta</taxon>
        <taxon>Tracheophyta</taxon>
        <taxon>Spermatophyta</taxon>
        <taxon>Magnoliopsida</taxon>
        <taxon>Liliopsida</taxon>
        <taxon>Poales</taxon>
        <taxon>Poaceae</taxon>
        <taxon>PACMAD clade</taxon>
        <taxon>Arundinoideae</taxon>
        <taxon>Arundineae</taxon>
        <taxon>Arundo</taxon>
    </lineage>
</organism>
<proteinExistence type="predicted"/>
<keyword evidence="1" id="KW-0863">Zinc-finger</keyword>
<evidence type="ECO:0000256" key="2">
    <source>
        <dbReference type="SAM" id="MobiDB-lite"/>
    </source>
</evidence>
<dbReference type="EMBL" id="GBRH01165058">
    <property type="protein sequence ID" value="JAE32838.1"/>
    <property type="molecule type" value="Transcribed_RNA"/>
</dbReference>
<sequence length="130" mass="13524">MSKKPLSGILAAPAAAHVVPDASGPVQSAQAAPSASPAVTPSTVDVRCNNCGNFGHTYQNCITRKKNNSRCGRSKRRSSGGTSSSLSQSDVTQVVDLLQRLTHQGSSGPTDFSQSSPGLLGQSDTWDWPL</sequence>
<reference evidence="4" key="1">
    <citation type="submission" date="2014-09" db="EMBL/GenBank/DDBJ databases">
        <authorList>
            <person name="Magalhaes I.L.F."/>
            <person name="Oliveira U."/>
            <person name="Santos F.R."/>
            <person name="Vidigal T.H.D.A."/>
            <person name="Brescovit A.D."/>
            <person name="Santos A.J."/>
        </authorList>
    </citation>
    <scope>NUCLEOTIDE SEQUENCE</scope>
    <source>
        <tissue evidence="4">Shoot tissue taken approximately 20 cm above the soil surface</tissue>
    </source>
</reference>
<dbReference type="GO" id="GO:0008270">
    <property type="term" value="F:zinc ion binding"/>
    <property type="evidence" value="ECO:0007669"/>
    <property type="project" value="UniProtKB-KW"/>
</dbReference>
<dbReference type="GO" id="GO:0003676">
    <property type="term" value="F:nucleic acid binding"/>
    <property type="evidence" value="ECO:0007669"/>
    <property type="project" value="InterPro"/>
</dbReference>
<evidence type="ECO:0000259" key="3">
    <source>
        <dbReference type="PROSITE" id="PS50158"/>
    </source>
</evidence>
<feature type="region of interest" description="Disordered" evidence="2">
    <location>
        <begin position="20"/>
        <end position="42"/>
    </location>
</feature>
<feature type="compositionally biased region" description="Polar residues" evidence="2">
    <location>
        <begin position="101"/>
        <end position="130"/>
    </location>
</feature>
<feature type="region of interest" description="Disordered" evidence="2">
    <location>
        <begin position="66"/>
        <end position="130"/>
    </location>
</feature>
<feature type="domain" description="CCHC-type" evidence="3">
    <location>
        <begin position="47"/>
        <end position="61"/>
    </location>
</feature>
<keyword evidence="1" id="KW-0862">Zinc</keyword>
<name>A0A0A9HIV3_ARUDO</name>
<evidence type="ECO:0000256" key="1">
    <source>
        <dbReference type="PROSITE-ProRule" id="PRU00047"/>
    </source>
</evidence>
<dbReference type="SUPFAM" id="SSF57756">
    <property type="entry name" value="Retrovirus zinc finger-like domains"/>
    <property type="match status" value="1"/>
</dbReference>